<dbReference type="Proteomes" id="UP001595533">
    <property type="component" value="Unassembled WGS sequence"/>
</dbReference>
<keyword evidence="2" id="KW-1185">Reference proteome</keyword>
<accession>A0ABV7J5H0</accession>
<evidence type="ECO:0000313" key="2">
    <source>
        <dbReference type="Proteomes" id="UP001595533"/>
    </source>
</evidence>
<comment type="caution">
    <text evidence="1">The sequence shown here is derived from an EMBL/GenBank/DDBJ whole genome shotgun (WGS) entry which is preliminary data.</text>
</comment>
<dbReference type="EMBL" id="JBHRTS010000002">
    <property type="protein sequence ID" value="MFC3193400.1"/>
    <property type="molecule type" value="Genomic_DNA"/>
</dbReference>
<gene>
    <name evidence="1" type="ORF">ACFODZ_03985</name>
</gene>
<organism evidence="1 2">
    <name type="scientific">Marinicella sediminis</name>
    <dbReference type="NCBI Taxonomy" id="1792834"/>
    <lineage>
        <taxon>Bacteria</taxon>
        <taxon>Pseudomonadati</taxon>
        <taxon>Pseudomonadota</taxon>
        <taxon>Gammaproteobacteria</taxon>
        <taxon>Lysobacterales</taxon>
        <taxon>Marinicellaceae</taxon>
        <taxon>Marinicella</taxon>
    </lineage>
</organism>
<dbReference type="RefSeq" id="WP_269799115.1">
    <property type="nucleotide sequence ID" value="NZ_JBHRTS010000002.1"/>
</dbReference>
<proteinExistence type="predicted"/>
<evidence type="ECO:0000313" key="1">
    <source>
        <dbReference type="EMBL" id="MFC3193400.1"/>
    </source>
</evidence>
<sequence>MKSHDSLSQRTEAFSWKLVANPNGALTSVDLISKADHHLNQPG</sequence>
<reference evidence="2" key="1">
    <citation type="journal article" date="2019" name="Int. J. Syst. Evol. Microbiol.">
        <title>The Global Catalogue of Microorganisms (GCM) 10K type strain sequencing project: providing services to taxonomists for standard genome sequencing and annotation.</title>
        <authorList>
            <consortium name="The Broad Institute Genomics Platform"/>
            <consortium name="The Broad Institute Genome Sequencing Center for Infectious Disease"/>
            <person name="Wu L."/>
            <person name="Ma J."/>
        </authorList>
    </citation>
    <scope>NUCLEOTIDE SEQUENCE [LARGE SCALE GENOMIC DNA]</scope>
    <source>
        <strain evidence="2">KCTC 42953</strain>
    </source>
</reference>
<protein>
    <submittedName>
        <fullName evidence="1">Uncharacterized protein</fullName>
    </submittedName>
</protein>
<name>A0ABV7J5H0_9GAMM</name>